<reference evidence="3" key="1">
    <citation type="submission" date="2019-08" db="EMBL/GenBank/DDBJ databases">
        <title>Arthrobacter sp. nov., isolated from plateau pika and Tibetan wild ass.</title>
        <authorList>
            <person name="Ge Y."/>
        </authorList>
    </citation>
    <scope>NUCLEOTIDE SEQUENCE [LARGE SCALE GENOMIC DNA]</scope>
    <source>
        <strain evidence="3">HF-4214</strain>
    </source>
</reference>
<name>A0A6N7RLN4_9ACTN</name>
<dbReference type="RefSeq" id="WP_154332630.1">
    <property type="nucleotide sequence ID" value="NZ_VTFY01000002.1"/>
</dbReference>
<keyword evidence="3" id="KW-1185">Reference proteome</keyword>
<evidence type="ECO:0000313" key="2">
    <source>
        <dbReference type="EMBL" id="MRX81750.1"/>
    </source>
</evidence>
<sequence>MLLEPSTPRTAGPAALAAVLAISLALALLPASAFAADVVYAVGGEGKRELSVDATVASPAPAVIKVEVPSSSSAVDIRIETSVIDGRFMGFTSAKGIVRNLPESTAAISAAVDSVVDGTSGKGKALGYLGVSIAGDRTVELSEGSGLGAVIIEQLEPGADQDLVVTVNDKTGGKPIPTGEYGMQATIKVRAV</sequence>
<dbReference type="Proteomes" id="UP000438093">
    <property type="component" value="Unassembled WGS sequence"/>
</dbReference>
<accession>A0A6N7RLN4</accession>
<comment type="caution">
    <text evidence="2">The sequence shown here is derived from an EMBL/GenBank/DDBJ whole genome shotgun (WGS) entry which is preliminary data.</text>
</comment>
<dbReference type="EMBL" id="VTFY01000002">
    <property type="protein sequence ID" value="MRX81750.1"/>
    <property type="molecule type" value="Genomic_DNA"/>
</dbReference>
<keyword evidence="1" id="KW-0732">Signal</keyword>
<evidence type="ECO:0000313" key="3">
    <source>
        <dbReference type="Proteomes" id="UP000438093"/>
    </source>
</evidence>
<protein>
    <submittedName>
        <fullName evidence="2">Uncharacterized protein</fullName>
    </submittedName>
</protein>
<dbReference type="AlphaFoldDB" id="A0A6N7RLN4"/>
<gene>
    <name evidence="2" type="ORF">GJG86_04495</name>
</gene>
<organism evidence="2 3">
    <name type="scientific">Eggerthella guodeyinii</name>
    <dbReference type="NCBI Taxonomy" id="2690837"/>
    <lineage>
        <taxon>Bacteria</taxon>
        <taxon>Bacillati</taxon>
        <taxon>Actinomycetota</taxon>
        <taxon>Coriobacteriia</taxon>
        <taxon>Eggerthellales</taxon>
        <taxon>Eggerthellaceae</taxon>
        <taxon>Eggerthella</taxon>
    </lineage>
</organism>
<evidence type="ECO:0000256" key="1">
    <source>
        <dbReference type="SAM" id="SignalP"/>
    </source>
</evidence>
<feature type="chain" id="PRO_5027095686" evidence="1">
    <location>
        <begin position="36"/>
        <end position="192"/>
    </location>
</feature>
<proteinExistence type="predicted"/>
<feature type="signal peptide" evidence="1">
    <location>
        <begin position="1"/>
        <end position="35"/>
    </location>
</feature>